<accession>A0ABP1FUB4</accession>
<dbReference type="Proteomes" id="UP001497392">
    <property type="component" value="Unassembled WGS sequence"/>
</dbReference>
<feature type="region of interest" description="Disordered" evidence="1">
    <location>
        <begin position="1"/>
        <end position="24"/>
    </location>
</feature>
<evidence type="ECO:0000256" key="1">
    <source>
        <dbReference type="SAM" id="MobiDB-lite"/>
    </source>
</evidence>
<keyword evidence="3" id="KW-1185">Reference proteome</keyword>
<evidence type="ECO:0000313" key="3">
    <source>
        <dbReference type="Proteomes" id="UP001497392"/>
    </source>
</evidence>
<comment type="caution">
    <text evidence="2">The sequence shown here is derived from an EMBL/GenBank/DDBJ whole genome shotgun (WGS) entry which is preliminary data.</text>
</comment>
<name>A0ABP1FUB4_9CHLO</name>
<reference evidence="2 3" key="1">
    <citation type="submission" date="2024-06" db="EMBL/GenBank/DDBJ databases">
        <authorList>
            <person name="Kraege A."/>
            <person name="Thomma B."/>
        </authorList>
    </citation>
    <scope>NUCLEOTIDE SEQUENCE [LARGE SCALE GENOMIC DNA]</scope>
</reference>
<dbReference type="EMBL" id="CAXHTA020000006">
    <property type="protein sequence ID" value="CAL5222135.1"/>
    <property type="molecule type" value="Genomic_DNA"/>
</dbReference>
<protein>
    <submittedName>
        <fullName evidence="2">G4456 protein</fullName>
    </submittedName>
</protein>
<sequence length="102" mass="11235">MRCGARAKPAQPIGATHSHSHETAEGYYQRLEKAELVRTGRDTACATRACATSSCRLCSSLRRWAMNPEVIDLISLKPFNMELSSSARASRRPGTPLSWRSA</sequence>
<evidence type="ECO:0000313" key="2">
    <source>
        <dbReference type="EMBL" id="CAL5222135.1"/>
    </source>
</evidence>
<organism evidence="2 3">
    <name type="scientific">Coccomyxa viridis</name>
    <dbReference type="NCBI Taxonomy" id="1274662"/>
    <lineage>
        <taxon>Eukaryota</taxon>
        <taxon>Viridiplantae</taxon>
        <taxon>Chlorophyta</taxon>
        <taxon>core chlorophytes</taxon>
        <taxon>Trebouxiophyceae</taxon>
        <taxon>Trebouxiophyceae incertae sedis</taxon>
        <taxon>Coccomyxaceae</taxon>
        <taxon>Coccomyxa</taxon>
    </lineage>
</organism>
<proteinExistence type="predicted"/>
<gene>
    <name evidence="2" type="primary">g4456</name>
    <name evidence="2" type="ORF">VP750_LOCUS3794</name>
</gene>